<accession>A0A8X6RFU6</accession>
<comment type="caution">
    <text evidence="1">The sequence shown here is derived from an EMBL/GenBank/DDBJ whole genome shotgun (WGS) entry which is preliminary data.</text>
</comment>
<organism evidence="1 2">
    <name type="scientific">Trichonephila clavipes</name>
    <name type="common">Golden silk orbweaver</name>
    <name type="synonym">Nephila clavipes</name>
    <dbReference type="NCBI Taxonomy" id="2585209"/>
    <lineage>
        <taxon>Eukaryota</taxon>
        <taxon>Metazoa</taxon>
        <taxon>Ecdysozoa</taxon>
        <taxon>Arthropoda</taxon>
        <taxon>Chelicerata</taxon>
        <taxon>Arachnida</taxon>
        <taxon>Araneae</taxon>
        <taxon>Araneomorphae</taxon>
        <taxon>Entelegynae</taxon>
        <taxon>Araneoidea</taxon>
        <taxon>Nephilidae</taxon>
        <taxon>Trichonephila</taxon>
    </lineage>
</organism>
<keyword evidence="2" id="KW-1185">Reference proteome</keyword>
<name>A0A8X6RFU6_TRICX</name>
<dbReference type="AlphaFoldDB" id="A0A8X6RFU6"/>
<evidence type="ECO:0000313" key="2">
    <source>
        <dbReference type="Proteomes" id="UP000887159"/>
    </source>
</evidence>
<sequence>MHAKFVELKVLPLVLQFGEGGVLTRMPNLPLDRDSKLRDPSPMAPVLLYTVTLILSNKKNNLYSAVVVSNPRCCSYHHDDNMHLKDVEKSNLRTSGTKGKLI</sequence>
<evidence type="ECO:0000313" key="1">
    <source>
        <dbReference type="EMBL" id="GFX94223.1"/>
    </source>
</evidence>
<gene>
    <name evidence="1" type="ORF">TNCV_4292681</name>
</gene>
<proteinExistence type="predicted"/>
<dbReference type="EMBL" id="BMAU01021177">
    <property type="protein sequence ID" value="GFX94223.1"/>
    <property type="molecule type" value="Genomic_DNA"/>
</dbReference>
<protein>
    <submittedName>
        <fullName evidence="1">Uncharacterized protein</fullName>
    </submittedName>
</protein>
<reference evidence="1" key="1">
    <citation type="submission" date="2020-08" db="EMBL/GenBank/DDBJ databases">
        <title>Multicomponent nature underlies the extraordinary mechanical properties of spider dragline silk.</title>
        <authorList>
            <person name="Kono N."/>
            <person name="Nakamura H."/>
            <person name="Mori M."/>
            <person name="Yoshida Y."/>
            <person name="Ohtoshi R."/>
            <person name="Malay A.D."/>
            <person name="Moran D.A.P."/>
            <person name="Tomita M."/>
            <person name="Numata K."/>
            <person name="Arakawa K."/>
        </authorList>
    </citation>
    <scope>NUCLEOTIDE SEQUENCE</scope>
</reference>
<dbReference type="Proteomes" id="UP000887159">
    <property type="component" value="Unassembled WGS sequence"/>
</dbReference>